<dbReference type="InterPro" id="IPR012908">
    <property type="entry name" value="PGAP1-ab_dom-like"/>
</dbReference>
<organism evidence="4 5">
    <name type="scientific">Digitaria exilis</name>
    <dbReference type="NCBI Taxonomy" id="1010633"/>
    <lineage>
        <taxon>Eukaryota</taxon>
        <taxon>Viridiplantae</taxon>
        <taxon>Streptophyta</taxon>
        <taxon>Embryophyta</taxon>
        <taxon>Tracheophyta</taxon>
        <taxon>Spermatophyta</taxon>
        <taxon>Magnoliopsida</taxon>
        <taxon>Liliopsida</taxon>
        <taxon>Poales</taxon>
        <taxon>Poaceae</taxon>
        <taxon>PACMAD clade</taxon>
        <taxon>Panicoideae</taxon>
        <taxon>Panicodae</taxon>
        <taxon>Paniceae</taxon>
        <taxon>Anthephorinae</taxon>
        <taxon>Digitaria</taxon>
    </lineage>
</organism>
<keyword evidence="1" id="KW-0256">Endoplasmic reticulum</keyword>
<keyword evidence="1" id="KW-0812">Transmembrane</keyword>
<feature type="compositionally biased region" description="Polar residues" evidence="2">
    <location>
        <begin position="411"/>
        <end position="422"/>
    </location>
</feature>
<feature type="region of interest" description="Disordered" evidence="2">
    <location>
        <begin position="388"/>
        <end position="422"/>
    </location>
</feature>
<dbReference type="GO" id="GO:0016788">
    <property type="term" value="F:hydrolase activity, acting on ester bonds"/>
    <property type="evidence" value="ECO:0007669"/>
    <property type="project" value="InterPro"/>
</dbReference>
<comment type="function">
    <text evidence="1">Involved in inositol deacylation of GPI-anchored proteins which plays important roles in the quality control and ER-associated degradation of GPI-anchored proteins.</text>
</comment>
<feature type="transmembrane region" description="Helical" evidence="1">
    <location>
        <begin position="12"/>
        <end position="34"/>
    </location>
</feature>
<feature type="compositionally biased region" description="Basic and acidic residues" evidence="2">
    <location>
        <begin position="401"/>
        <end position="410"/>
    </location>
</feature>
<evidence type="ECO:0000256" key="2">
    <source>
        <dbReference type="SAM" id="MobiDB-lite"/>
    </source>
</evidence>
<dbReference type="PANTHER" id="PTHR47346">
    <property type="entry name" value="HYDROLASES, ACTING ON ESTER BOND"/>
    <property type="match status" value="1"/>
</dbReference>
<keyword evidence="1" id="KW-0813">Transport</keyword>
<keyword evidence="1" id="KW-0472">Membrane</keyword>
<feature type="transmembrane region" description="Helical" evidence="1">
    <location>
        <begin position="1002"/>
        <end position="1021"/>
    </location>
</feature>
<keyword evidence="1" id="KW-1133">Transmembrane helix</keyword>
<gene>
    <name evidence="4" type="ORF">HU200_012267</name>
</gene>
<feature type="compositionally biased region" description="Polar residues" evidence="2">
    <location>
        <begin position="388"/>
        <end position="400"/>
    </location>
</feature>
<feature type="transmembrane region" description="Helical" evidence="1">
    <location>
        <begin position="793"/>
        <end position="826"/>
    </location>
</feature>
<feature type="transmembrane region" description="Helical" evidence="1">
    <location>
        <begin position="718"/>
        <end position="739"/>
    </location>
</feature>
<evidence type="ECO:0000313" key="5">
    <source>
        <dbReference type="Proteomes" id="UP000636709"/>
    </source>
</evidence>
<feature type="transmembrane region" description="Helical" evidence="1">
    <location>
        <begin position="974"/>
        <end position="996"/>
    </location>
</feature>
<keyword evidence="1" id="KW-0653">Protein transport</keyword>
<dbReference type="EMBL" id="JACEFO010000973">
    <property type="protein sequence ID" value="KAF8751035.1"/>
    <property type="molecule type" value="Genomic_DNA"/>
</dbReference>
<dbReference type="Proteomes" id="UP000636709">
    <property type="component" value="Unassembled WGS sequence"/>
</dbReference>
<keyword evidence="5" id="KW-1185">Reference proteome</keyword>
<name>A0A835FFB0_9POAL</name>
<dbReference type="EC" id="3.1.-.-" evidence="1"/>
<dbReference type="Pfam" id="PF07819">
    <property type="entry name" value="PGAP1"/>
    <property type="match status" value="1"/>
</dbReference>
<keyword evidence="1" id="KW-0378">Hydrolase</keyword>
<dbReference type="PANTHER" id="PTHR47346:SF1">
    <property type="entry name" value="GPI INOSITOL-DEACYLASE"/>
    <property type="match status" value="1"/>
</dbReference>
<dbReference type="GO" id="GO:0005789">
    <property type="term" value="C:endoplasmic reticulum membrane"/>
    <property type="evidence" value="ECO:0007669"/>
    <property type="project" value="UniProtKB-SubCell"/>
</dbReference>
<comment type="similarity">
    <text evidence="1">Belongs to the GPI inositol-deacylase family.</text>
</comment>
<accession>A0A835FFB0</accession>
<dbReference type="InterPro" id="IPR029058">
    <property type="entry name" value="AB_hydrolase_fold"/>
</dbReference>
<reference evidence="4" key="1">
    <citation type="submission" date="2020-07" db="EMBL/GenBank/DDBJ databases">
        <title>Genome sequence and genetic diversity analysis of an under-domesticated orphan crop, white fonio (Digitaria exilis).</title>
        <authorList>
            <person name="Bennetzen J.L."/>
            <person name="Chen S."/>
            <person name="Ma X."/>
            <person name="Wang X."/>
            <person name="Yssel A.E.J."/>
            <person name="Chaluvadi S.R."/>
            <person name="Johnson M."/>
            <person name="Gangashetty P."/>
            <person name="Hamidou F."/>
            <person name="Sanogo M.D."/>
            <person name="Zwaenepoel A."/>
            <person name="Wallace J."/>
            <person name="Van De Peer Y."/>
            <person name="Van Deynze A."/>
        </authorList>
    </citation>
    <scope>NUCLEOTIDE SEQUENCE</scope>
    <source>
        <tissue evidence="4">Leaves</tissue>
    </source>
</reference>
<comment type="subcellular location">
    <subcellularLocation>
        <location evidence="1">Endoplasmic reticulum membrane</location>
    </subcellularLocation>
</comment>
<evidence type="ECO:0000256" key="1">
    <source>
        <dbReference type="RuleBase" id="RU365011"/>
    </source>
</evidence>
<dbReference type="Gene3D" id="3.40.50.1820">
    <property type="entry name" value="alpha/beta hydrolase"/>
    <property type="match status" value="1"/>
</dbReference>
<dbReference type="GO" id="GO:0015031">
    <property type="term" value="P:protein transport"/>
    <property type="evidence" value="ECO:0007669"/>
    <property type="project" value="UniProtKB-KW"/>
</dbReference>
<evidence type="ECO:0000259" key="3">
    <source>
        <dbReference type="Pfam" id="PF07819"/>
    </source>
</evidence>
<feature type="domain" description="GPI inositol-deacylase PGAP1-like alpha/beta" evidence="3">
    <location>
        <begin position="86"/>
        <end position="351"/>
    </location>
</feature>
<comment type="caution">
    <text evidence="4">The sequence shown here is derived from an EMBL/GenBank/DDBJ whole genome shotgun (WGS) entry which is preliminary data.</text>
</comment>
<feature type="transmembrane region" description="Helical" evidence="1">
    <location>
        <begin position="768"/>
        <end position="787"/>
    </location>
</feature>
<evidence type="ECO:0000313" key="4">
    <source>
        <dbReference type="EMBL" id="KAF8751035.1"/>
    </source>
</evidence>
<feature type="transmembrane region" description="Helical" evidence="1">
    <location>
        <begin position="1042"/>
        <end position="1061"/>
    </location>
</feature>
<dbReference type="SUPFAM" id="SSF53474">
    <property type="entry name" value="alpha/beta-Hydrolases"/>
    <property type="match status" value="1"/>
</dbReference>
<dbReference type="AlphaFoldDB" id="A0A835FFB0"/>
<feature type="transmembrane region" description="Helical" evidence="1">
    <location>
        <begin position="1067"/>
        <end position="1084"/>
    </location>
</feature>
<proteinExistence type="inferred from homology"/>
<dbReference type="OrthoDB" id="348976at2759"/>
<sequence length="1103" mass="121327">MGGGGGCGFRGSCRVGAVLLFSAWVALGALSRLLRPVPNGCVMTYMYPTYIPIADAPRNVSSDRYGLFLYHEGWKQIDFAKHIRGLRGVPVLFIPGNGGSYKQVRSLAAESFRAYQNGPLEPNFYREASSIVSGNEVKDFSIPSRYGRMLDWFAVDLEGEHSAMDGRILEEHTEYVVYAIHRILDQYKESDLERSKGGAQSSRYLPSSVILVGHSMGGFVARAALVHPNLRRSAVETILTLSSPHQYPPIALQPSLGHFFSHVNDEWRKGYKTAVSQSSPKLSNVVVVSVSGGIHDYQIRSRLASLDGIVPSTHGFMVGSSSMKNVWLSMEHQSILWCNQLAAQVAHSLLSIIDPVNGQPFLSTQKRLFVFTKMLQSALPQSLSSMTHIPGSLSSNSPASDNREAGEVQQKDSLSCPPSTEWASDGLEKDLYIQSNSVTVLAMDGRRRWLDVKKLGSNGRGHFVFVTNLAPCSGVRIHLWPEKHHSPVQDGVPASKKVVEVTSKMVQIPAGPAPKQVEPGSQTEQPPPSAFLLLRPEEMNGFSFITISVAPRPTISGRPPPAASMAVGQFFNPEEGASTLSVGRIILSSFAPEEIFLSEDHPLALNLSFSASLGLLPVTLSLKTAGCGIKNAGDQMEAERNNLCKLRCFPPVALAWDSVSGLHIIPNIYSETVVVDSSPAFWDSPEGTDRTTVMILADPHCSYKVTARASLSAAASRFFLLYSSEILGFMVAIMFFGLMRQSSAWECDSSVPSILSAIESNLGLPKPFMFLCFMPTLLFLAFLFFTTEQKPPFGTFLLVTMICYIIANGFTILLILSSKLFLYVFAILHVFIKRRWQSWGDGVQSSFLRQFFTFSLSLQSLKIMQMLKNSPNIIVAIATLPLVCLVHPAIGLGLLLLSHTFHAHSNLCSFLAASFRSITQKKDLYKSKMGDNPVLVSKNKSDGFEQLLPMDDSPTAPKSFTDSQLELFDCRHGIMILHLLATLMFAPSLVAWLQRIGMGQNFPWFIDSAICVGVILHGLFGSQPNVSCCISFKLPGRRGREVGLSFLYLLAGYYSFISSVALAPYRALYAMAIIGYISFASRVIERRKGDLSSRRSRKHSHRH</sequence>
<feature type="transmembrane region" description="Helical" evidence="1">
    <location>
        <begin position="873"/>
        <end position="897"/>
    </location>
</feature>
<protein>
    <recommendedName>
        <fullName evidence="1">GPI inositol-deacylase</fullName>
        <ecNumber evidence="1">3.1.-.-</ecNumber>
    </recommendedName>
</protein>